<dbReference type="NCBIfam" id="TIGR00693">
    <property type="entry name" value="thiE"/>
    <property type="match status" value="1"/>
</dbReference>
<name>A0ABT9LYV2_9BACL</name>
<dbReference type="InterPro" id="IPR036206">
    <property type="entry name" value="ThiamineP_synth_sf"/>
</dbReference>
<dbReference type="EMBL" id="JAURUO010000014">
    <property type="protein sequence ID" value="MDP9729437.1"/>
    <property type="molecule type" value="Genomic_DNA"/>
</dbReference>
<dbReference type="HAMAP" id="MF_00097">
    <property type="entry name" value="TMP_synthase"/>
    <property type="match status" value="1"/>
</dbReference>
<feature type="binding site" evidence="9">
    <location>
        <position position="116"/>
    </location>
    <ligand>
        <name>4-amino-2-methyl-5-(diphosphooxymethyl)pyrimidine</name>
        <dbReference type="ChEBI" id="CHEBI:57841"/>
    </ligand>
</feature>
<dbReference type="GO" id="GO:0004789">
    <property type="term" value="F:thiamine-phosphate diphosphorylase activity"/>
    <property type="evidence" value="ECO:0007669"/>
    <property type="project" value="UniProtKB-EC"/>
</dbReference>
<dbReference type="Proteomes" id="UP001229209">
    <property type="component" value="Unassembled WGS sequence"/>
</dbReference>
<dbReference type="InterPro" id="IPR013785">
    <property type="entry name" value="Aldolase_TIM"/>
</dbReference>
<feature type="binding site" evidence="9">
    <location>
        <position position="172"/>
    </location>
    <ligand>
        <name>2-[(2R,5Z)-2-carboxy-4-methylthiazol-5(2H)-ylidene]ethyl phosphate</name>
        <dbReference type="ChEBI" id="CHEBI:62899"/>
    </ligand>
</feature>
<evidence type="ECO:0000256" key="3">
    <source>
        <dbReference type="ARBA" id="ARBA00022723"/>
    </source>
</evidence>
<comment type="similarity">
    <text evidence="9 10">Belongs to the thiamine-phosphate synthase family.</text>
</comment>
<keyword evidence="5 9" id="KW-0784">Thiamine biosynthesis</keyword>
<dbReference type="Gene3D" id="3.20.20.70">
    <property type="entry name" value="Aldolase class I"/>
    <property type="match status" value="1"/>
</dbReference>
<dbReference type="PANTHER" id="PTHR20857">
    <property type="entry name" value="THIAMINE-PHOSPHATE PYROPHOSPHORYLASE"/>
    <property type="match status" value="1"/>
</dbReference>
<evidence type="ECO:0000313" key="14">
    <source>
        <dbReference type="Proteomes" id="UP001229209"/>
    </source>
</evidence>
<organism evidence="13 14">
    <name type="scientific">Alicyclobacillus tolerans</name>
    <dbReference type="NCBI Taxonomy" id="90970"/>
    <lineage>
        <taxon>Bacteria</taxon>
        <taxon>Bacillati</taxon>
        <taxon>Bacillota</taxon>
        <taxon>Bacilli</taxon>
        <taxon>Bacillales</taxon>
        <taxon>Alicyclobacillaceae</taxon>
        <taxon>Alicyclobacillus</taxon>
    </lineage>
</organism>
<dbReference type="CDD" id="cd00564">
    <property type="entry name" value="TMP_TenI"/>
    <property type="match status" value="1"/>
</dbReference>
<keyword evidence="4 9" id="KW-0460">Magnesium</keyword>
<evidence type="ECO:0000313" key="13">
    <source>
        <dbReference type="EMBL" id="MDP9729437.1"/>
    </source>
</evidence>
<evidence type="ECO:0000256" key="2">
    <source>
        <dbReference type="ARBA" id="ARBA00022679"/>
    </source>
</evidence>
<dbReference type="Pfam" id="PF02581">
    <property type="entry name" value="TMP-TENI"/>
    <property type="match status" value="1"/>
</dbReference>
<comment type="catalytic activity">
    <reaction evidence="6 9 10">
        <text>4-methyl-5-(2-phosphooxyethyl)-thiazole + 4-amino-2-methyl-5-(diphosphooxymethyl)pyrimidine + H(+) = thiamine phosphate + diphosphate</text>
        <dbReference type="Rhea" id="RHEA:22328"/>
        <dbReference type="ChEBI" id="CHEBI:15378"/>
        <dbReference type="ChEBI" id="CHEBI:33019"/>
        <dbReference type="ChEBI" id="CHEBI:37575"/>
        <dbReference type="ChEBI" id="CHEBI:57841"/>
        <dbReference type="ChEBI" id="CHEBI:58296"/>
        <dbReference type="EC" id="2.5.1.3"/>
    </reaction>
</comment>
<evidence type="ECO:0000256" key="8">
    <source>
        <dbReference type="ARBA" id="ARBA00047883"/>
    </source>
</evidence>
<feature type="binding site" evidence="9">
    <location>
        <position position="79"/>
    </location>
    <ligand>
        <name>Mg(2+)</name>
        <dbReference type="ChEBI" id="CHEBI:18420"/>
    </ligand>
</feature>
<evidence type="ECO:0000259" key="12">
    <source>
        <dbReference type="Pfam" id="PF02581"/>
    </source>
</evidence>
<evidence type="ECO:0000256" key="11">
    <source>
        <dbReference type="RuleBase" id="RU004253"/>
    </source>
</evidence>
<dbReference type="EC" id="2.5.1.3" evidence="9"/>
<comment type="caution">
    <text evidence="13">The sequence shown here is derived from an EMBL/GenBank/DDBJ whole genome shotgun (WGS) entry which is preliminary data.</text>
</comment>
<feature type="domain" description="Thiamine phosphate synthase/TenI" evidence="12">
    <location>
        <begin position="17"/>
        <end position="195"/>
    </location>
</feature>
<comment type="pathway">
    <text evidence="1 9 11">Cofactor biosynthesis; thiamine diphosphate biosynthesis; thiamine phosphate from 4-amino-2-methyl-5-diphosphomethylpyrimidine and 4-methyl-5-(2-phosphoethyl)-thiazole: step 1/1.</text>
</comment>
<sequence>MKQAQMTKEELRRRLRLYVVTDERKDTQSLLDTTAAAIQGGATAIQLRRKADLGRHFVDLAYAIRRMTREADVLFFVNDRVDIALLCDADGIHVGQDDLSCMEVKKLFPDALVGVSAAGVEEALAAEQQGADYLGVGAVYPTNSKPDADFTGLEGLSLVTQSVSLPVVAIGGINVERASSVLKAGADGIAVVSAVMSADDPRMASMELIHRMEMSGG</sequence>
<feature type="binding site" evidence="9">
    <location>
        <begin position="46"/>
        <end position="50"/>
    </location>
    <ligand>
        <name>4-amino-2-methyl-5-(diphosphooxymethyl)pyrimidine</name>
        <dbReference type="ChEBI" id="CHEBI:57841"/>
    </ligand>
</feature>
<comment type="catalytic activity">
    <reaction evidence="8 9 10">
        <text>2-[(2R,5Z)-2-carboxy-4-methylthiazol-5(2H)-ylidene]ethyl phosphate + 4-amino-2-methyl-5-(diphosphooxymethyl)pyrimidine + 2 H(+) = thiamine phosphate + CO2 + diphosphate</text>
        <dbReference type="Rhea" id="RHEA:47844"/>
        <dbReference type="ChEBI" id="CHEBI:15378"/>
        <dbReference type="ChEBI" id="CHEBI:16526"/>
        <dbReference type="ChEBI" id="CHEBI:33019"/>
        <dbReference type="ChEBI" id="CHEBI:37575"/>
        <dbReference type="ChEBI" id="CHEBI:57841"/>
        <dbReference type="ChEBI" id="CHEBI:62899"/>
        <dbReference type="EC" id="2.5.1.3"/>
    </reaction>
</comment>
<feature type="binding site" evidence="9">
    <location>
        <position position="78"/>
    </location>
    <ligand>
        <name>4-amino-2-methyl-5-(diphosphooxymethyl)pyrimidine</name>
        <dbReference type="ChEBI" id="CHEBI:57841"/>
    </ligand>
</feature>
<feature type="binding site" evidence="9">
    <location>
        <position position="145"/>
    </location>
    <ligand>
        <name>4-amino-2-methyl-5-(diphosphooxymethyl)pyrimidine</name>
        <dbReference type="ChEBI" id="CHEBI:57841"/>
    </ligand>
</feature>
<evidence type="ECO:0000256" key="6">
    <source>
        <dbReference type="ARBA" id="ARBA00047334"/>
    </source>
</evidence>
<keyword evidence="14" id="KW-1185">Reference proteome</keyword>
<evidence type="ECO:0000256" key="9">
    <source>
        <dbReference type="HAMAP-Rule" id="MF_00097"/>
    </source>
</evidence>
<comment type="catalytic activity">
    <reaction evidence="7 9 10">
        <text>2-(2-carboxy-4-methylthiazol-5-yl)ethyl phosphate + 4-amino-2-methyl-5-(diphosphooxymethyl)pyrimidine + 2 H(+) = thiamine phosphate + CO2 + diphosphate</text>
        <dbReference type="Rhea" id="RHEA:47848"/>
        <dbReference type="ChEBI" id="CHEBI:15378"/>
        <dbReference type="ChEBI" id="CHEBI:16526"/>
        <dbReference type="ChEBI" id="CHEBI:33019"/>
        <dbReference type="ChEBI" id="CHEBI:37575"/>
        <dbReference type="ChEBI" id="CHEBI:57841"/>
        <dbReference type="ChEBI" id="CHEBI:62890"/>
        <dbReference type="EC" id="2.5.1.3"/>
    </reaction>
</comment>
<dbReference type="SUPFAM" id="SSF51391">
    <property type="entry name" value="Thiamin phosphate synthase"/>
    <property type="match status" value="1"/>
</dbReference>
<reference evidence="13 14" key="1">
    <citation type="submission" date="2023-07" db="EMBL/GenBank/DDBJ databases">
        <title>Genomic Encyclopedia of Type Strains, Phase IV (KMG-IV): sequencing the most valuable type-strain genomes for metagenomic binning, comparative biology and taxonomic classification.</title>
        <authorList>
            <person name="Goeker M."/>
        </authorList>
    </citation>
    <scope>NUCLEOTIDE SEQUENCE [LARGE SCALE GENOMIC DNA]</scope>
    <source>
        <strain evidence="13 14">DSM 25924</strain>
    </source>
</reference>
<feature type="binding site" evidence="9">
    <location>
        <begin position="142"/>
        <end position="144"/>
    </location>
    <ligand>
        <name>2-[(2R,5Z)-2-carboxy-4-methylthiazol-5(2H)-ylidene]ethyl phosphate</name>
        <dbReference type="ChEBI" id="CHEBI:62899"/>
    </ligand>
</feature>
<gene>
    <name evidence="9" type="primary">thiE</name>
    <name evidence="13" type="ORF">J2S04_002410</name>
</gene>
<accession>A0ABT9LYV2</accession>
<dbReference type="InterPro" id="IPR022998">
    <property type="entry name" value="ThiamineP_synth_TenI"/>
</dbReference>
<dbReference type="PANTHER" id="PTHR20857:SF15">
    <property type="entry name" value="THIAMINE-PHOSPHATE SYNTHASE"/>
    <property type="match status" value="1"/>
</dbReference>
<comment type="function">
    <text evidence="9">Condenses 4-methyl-5-(beta-hydroxyethyl)thiazole monophosphate (THZ-P) and 2-methyl-4-amino-5-hydroxymethyl pyrimidine pyrophosphate (HMP-PP) to form thiamine monophosphate (TMP).</text>
</comment>
<keyword evidence="3 9" id="KW-0479">Metal-binding</keyword>
<feature type="binding site" evidence="9">
    <location>
        <begin position="192"/>
        <end position="193"/>
    </location>
    <ligand>
        <name>2-[(2R,5Z)-2-carboxy-4-methylthiazol-5(2H)-ylidene]ethyl phosphate</name>
        <dbReference type="ChEBI" id="CHEBI:62899"/>
    </ligand>
</feature>
<evidence type="ECO:0000256" key="10">
    <source>
        <dbReference type="RuleBase" id="RU003826"/>
    </source>
</evidence>
<dbReference type="RefSeq" id="WP_306955205.1">
    <property type="nucleotide sequence ID" value="NZ_JAURUO010000014.1"/>
</dbReference>
<dbReference type="InterPro" id="IPR034291">
    <property type="entry name" value="TMP_synthase"/>
</dbReference>
<proteinExistence type="inferred from homology"/>
<keyword evidence="2 9" id="KW-0808">Transferase</keyword>
<evidence type="ECO:0000256" key="4">
    <source>
        <dbReference type="ARBA" id="ARBA00022842"/>
    </source>
</evidence>
<comment type="cofactor">
    <cofactor evidence="9">
        <name>Mg(2+)</name>
        <dbReference type="ChEBI" id="CHEBI:18420"/>
    </cofactor>
    <text evidence="9">Binds 1 Mg(2+) ion per subunit.</text>
</comment>
<evidence type="ECO:0000256" key="7">
    <source>
        <dbReference type="ARBA" id="ARBA00047851"/>
    </source>
</evidence>
<evidence type="ECO:0000256" key="5">
    <source>
        <dbReference type="ARBA" id="ARBA00022977"/>
    </source>
</evidence>
<evidence type="ECO:0000256" key="1">
    <source>
        <dbReference type="ARBA" id="ARBA00005165"/>
    </source>
</evidence>
<protein>
    <recommendedName>
        <fullName evidence="9">Thiamine-phosphate synthase</fullName>
        <shortName evidence="9">TP synthase</shortName>
        <shortName evidence="9">TPS</shortName>
        <ecNumber evidence="9">2.5.1.3</ecNumber>
    </recommendedName>
    <alternativeName>
        <fullName evidence="9">Thiamine-phosphate pyrophosphorylase</fullName>
        <shortName evidence="9">TMP pyrophosphorylase</shortName>
        <shortName evidence="9">TMP-PPase</shortName>
    </alternativeName>
</protein>
<feature type="binding site" evidence="9">
    <location>
        <position position="98"/>
    </location>
    <ligand>
        <name>Mg(2+)</name>
        <dbReference type="ChEBI" id="CHEBI:18420"/>
    </ligand>
</feature>